<evidence type="ECO:0000256" key="2">
    <source>
        <dbReference type="ARBA" id="ARBA00005532"/>
    </source>
</evidence>
<evidence type="ECO:0000256" key="14">
    <source>
        <dbReference type="RuleBase" id="RU000642"/>
    </source>
</evidence>
<feature type="binding site" evidence="12">
    <location>
        <position position="38"/>
    </location>
    <ligand>
        <name>Na(+)</name>
        <dbReference type="ChEBI" id="CHEBI:29101"/>
        <label>1</label>
    </ligand>
</feature>
<dbReference type="Gene3D" id="3.30.479.20">
    <property type="entry name" value="Elongation factor Ts, dimerisation domain"/>
    <property type="match status" value="2"/>
</dbReference>
<feature type="binding site" evidence="12">
    <location>
        <position position="395"/>
    </location>
    <ligand>
        <name>Na(+)</name>
        <dbReference type="ChEBI" id="CHEBI:29101"/>
        <label>1</label>
    </ligand>
</feature>
<comment type="similarity">
    <text evidence="3 15">Belongs to the sodium:neurotransmitter symporter (SNF) (TC 2.A.22) family.</text>
</comment>
<dbReference type="GO" id="GO:0005283">
    <property type="term" value="F:amino acid:sodium symporter activity"/>
    <property type="evidence" value="ECO:0007669"/>
    <property type="project" value="TreeGrafter"/>
</dbReference>
<dbReference type="InterPro" id="IPR000175">
    <property type="entry name" value="Na/ntran_symport"/>
</dbReference>
<dbReference type="HAMAP" id="MF_00050">
    <property type="entry name" value="EF_Ts"/>
    <property type="match status" value="1"/>
</dbReference>
<proteinExistence type="inferred from homology"/>
<keyword evidence="12" id="KW-0915">Sodium</keyword>
<keyword evidence="10" id="KW-0325">Glycoprotein</keyword>
<dbReference type="SUPFAM" id="SSF54713">
    <property type="entry name" value="Elongation factor Ts (EF-Ts), dimerisation domain"/>
    <property type="match status" value="2"/>
</dbReference>
<dbReference type="GO" id="GO:0005886">
    <property type="term" value="C:plasma membrane"/>
    <property type="evidence" value="ECO:0007669"/>
    <property type="project" value="TreeGrafter"/>
</dbReference>
<dbReference type="SUPFAM" id="SSF46934">
    <property type="entry name" value="UBA-like"/>
    <property type="match status" value="1"/>
</dbReference>
<dbReference type="GO" id="GO:0003746">
    <property type="term" value="F:translation elongation factor activity"/>
    <property type="evidence" value="ECO:0007669"/>
    <property type="project" value="UniProtKB-UniRule"/>
</dbReference>
<dbReference type="Pfam" id="PF00209">
    <property type="entry name" value="SNF"/>
    <property type="match status" value="1"/>
</dbReference>
<feature type="transmembrane region" description="Helical" evidence="17">
    <location>
        <begin position="320"/>
        <end position="345"/>
    </location>
</feature>
<evidence type="ECO:0000313" key="19">
    <source>
        <dbReference type="EMBL" id="CAG2241214.1"/>
    </source>
</evidence>
<dbReference type="InterPro" id="IPR009060">
    <property type="entry name" value="UBA-like_sf"/>
</dbReference>
<keyword evidence="4 15" id="KW-0813">Transport</keyword>
<feature type="transmembrane region" description="Helical" evidence="17">
    <location>
        <begin position="61"/>
        <end position="83"/>
    </location>
</feature>
<reference evidence="19" key="1">
    <citation type="submission" date="2021-03" db="EMBL/GenBank/DDBJ databases">
        <authorList>
            <person name="Bekaert M."/>
        </authorList>
    </citation>
    <scope>NUCLEOTIDE SEQUENCE</scope>
</reference>
<feature type="binding site" evidence="12">
    <location>
        <position position="294"/>
    </location>
    <ligand>
        <name>Na(+)</name>
        <dbReference type="ChEBI" id="CHEBI:29101"/>
        <label>1</label>
    </ligand>
</feature>
<dbReference type="NCBIfam" id="NF037979">
    <property type="entry name" value="Na_transp"/>
    <property type="match status" value="1"/>
</dbReference>
<feature type="transmembrane region" description="Helical" evidence="17">
    <location>
        <begin position="461"/>
        <end position="479"/>
    </location>
</feature>
<dbReference type="InterPro" id="IPR001816">
    <property type="entry name" value="Transl_elong_EFTs/EF1B"/>
</dbReference>
<dbReference type="InterPro" id="IPR014039">
    <property type="entry name" value="Transl_elong_EFTs/EF1B_dimer"/>
</dbReference>
<feature type="binding site" evidence="12">
    <location>
        <position position="391"/>
    </location>
    <ligand>
        <name>Na(+)</name>
        <dbReference type="ChEBI" id="CHEBI:29101"/>
        <label>1</label>
    </ligand>
</feature>
<dbReference type="NCBIfam" id="TIGR00116">
    <property type="entry name" value="tsf"/>
    <property type="match status" value="1"/>
</dbReference>
<dbReference type="CDD" id="cd14275">
    <property type="entry name" value="UBA_EF-Ts"/>
    <property type="match status" value="1"/>
</dbReference>
<feature type="binding site" evidence="12">
    <location>
        <position position="41"/>
    </location>
    <ligand>
        <name>Na(+)</name>
        <dbReference type="ChEBI" id="CHEBI:29101"/>
        <label>1</label>
    </ligand>
</feature>
<evidence type="ECO:0000256" key="17">
    <source>
        <dbReference type="SAM" id="Phobius"/>
    </source>
</evidence>
<evidence type="ECO:0000313" key="20">
    <source>
        <dbReference type="Proteomes" id="UP000683360"/>
    </source>
</evidence>
<keyword evidence="11" id="KW-0496">Mitochondrion</keyword>
<evidence type="ECO:0000256" key="3">
    <source>
        <dbReference type="ARBA" id="ARBA00006459"/>
    </source>
</evidence>
<keyword evidence="9 17" id="KW-0472">Membrane</keyword>
<keyword evidence="15" id="KW-0769">Symport</keyword>
<evidence type="ECO:0000256" key="12">
    <source>
        <dbReference type="PIRSR" id="PIRSR600175-1"/>
    </source>
</evidence>
<keyword evidence="20" id="KW-1185">Reference proteome</keyword>
<feature type="region of interest" description="Disordered" evidence="16">
    <location>
        <begin position="871"/>
        <end position="921"/>
    </location>
</feature>
<feature type="transmembrane region" description="Helical" evidence="17">
    <location>
        <begin position="420"/>
        <end position="441"/>
    </location>
</feature>
<dbReference type="PRINTS" id="PR00176">
    <property type="entry name" value="NANEUSMPORT"/>
</dbReference>
<evidence type="ECO:0000256" key="16">
    <source>
        <dbReference type="SAM" id="MobiDB-lite"/>
    </source>
</evidence>
<evidence type="ECO:0000256" key="9">
    <source>
        <dbReference type="ARBA" id="ARBA00023136"/>
    </source>
</evidence>
<accession>A0A8S3U5U0</accession>
<comment type="function">
    <text evidence="11 14">Associates with the EF-Tu.GDP complex and induces the exchange of GDP to GTP. It remains bound to the aminoacyl-tRNA.EF-Tu.GTP complex up to the GTP hydrolysis stage on the ribosome.</text>
</comment>
<evidence type="ECO:0000256" key="8">
    <source>
        <dbReference type="ARBA" id="ARBA00022989"/>
    </source>
</evidence>
<keyword evidence="12" id="KW-0479">Metal-binding</keyword>
<dbReference type="AlphaFoldDB" id="A0A8S3U5U0"/>
<dbReference type="SUPFAM" id="SSF161070">
    <property type="entry name" value="SNF-like"/>
    <property type="match status" value="1"/>
</dbReference>
<dbReference type="GO" id="GO:0089718">
    <property type="term" value="P:amino acid import across plasma membrane"/>
    <property type="evidence" value="ECO:0007669"/>
    <property type="project" value="TreeGrafter"/>
</dbReference>
<evidence type="ECO:0000256" key="5">
    <source>
        <dbReference type="ARBA" id="ARBA00022692"/>
    </source>
</evidence>
<evidence type="ECO:0000256" key="10">
    <source>
        <dbReference type="ARBA" id="ARBA00023180"/>
    </source>
</evidence>
<dbReference type="Pfam" id="PF00889">
    <property type="entry name" value="EF_TS"/>
    <property type="match status" value="1"/>
</dbReference>
<feature type="transmembrane region" description="Helical" evidence="17">
    <location>
        <begin position="499"/>
        <end position="523"/>
    </location>
</feature>
<dbReference type="PROSITE" id="PS00610">
    <property type="entry name" value="NA_NEUROTRAN_SYMP_1"/>
    <property type="match status" value="1"/>
</dbReference>
<feature type="disulfide bond" evidence="13">
    <location>
        <begin position="143"/>
        <end position="152"/>
    </location>
</feature>
<feature type="transmembrane region" description="Helical" evidence="17">
    <location>
        <begin position="287"/>
        <end position="308"/>
    </location>
</feature>
<keyword evidence="8 17" id="KW-1133">Transmembrane helix</keyword>
<keyword evidence="7 11" id="KW-0648">Protein biosynthesis</keyword>
<keyword evidence="13" id="KW-1015">Disulfide bond</keyword>
<keyword evidence="5 15" id="KW-0812">Transmembrane</keyword>
<dbReference type="Proteomes" id="UP000683360">
    <property type="component" value="Unassembled WGS sequence"/>
</dbReference>
<feature type="transmembrane region" description="Helical" evidence="17">
    <location>
        <begin position="240"/>
        <end position="259"/>
    </location>
</feature>
<dbReference type="PROSITE" id="PS01127">
    <property type="entry name" value="EF_TS_2"/>
    <property type="match status" value="1"/>
</dbReference>
<feature type="compositionally biased region" description="Basic and acidic residues" evidence="16">
    <location>
        <begin position="910"/>
        <end position="921"/>
    </location>
</feature>
<dbReference type="GO" id="GO:0046872">
    <property type="term" value="F:metal ion binding"/>
    <property type="evidence" value="ECO:0007669"/>
    <property type="project" value="UniProtKB-KW"/>
</dbReference>
<dbReference type="Pfam" id="PF25025">
    <property type="entry name" value="EF-Ts_N"/>
    <property type="match status" value="1"/>
</dbReference>
<dbReference type="PROSITE" id="PS50267">
    <property type="entry name" value="NA_NEUROTRAN_SYMP_3"/>
    <property type="match status" value="1"/>
</dbReference>
<sequence length="972" mass="108836">MSINILDKTGSLLHKDGITGKARANWGSQLEFILTCVGFAVGLGNVWRFPYLCFKNGGGAFLIPYFICLVFIGIPLFYLELCLGQFASLGPIKVFRVNPAMKGLGFAMIIVSALIAIYYAVIIAYCIYFFFASMAAEVPWKYCDNSWNTCACQDGYQTFNFSLMDPRNSSRPDCANFTYSDNKTVSASDEYFNNKVLEISGGLEYPEGIKWELALCNLAVWAIVFIVLSKGIKSLGKVVYFTATFPYILLTILLVRGLTLEGYEEGIKFYLTPDWSKLTQADVWSDAAVQIFYSLSACSGGLIAMASYNKFSNNILRDSFLVPLINCLTSFYAGFVIFAVLGFMAHKKGTTVDKVAAGGPGLAFVVYPEALAQMPVSPLWAILFFFMMMTLGFSSLFSITETVITGLVDEMKDYLMKPKIRLYMFRFGICAFFFLLGLPMVTRGGLYMLNLCDTYVGGFPLLFVGLFELTLVSYIYGFFRFRKDIEMMMGNSLPVQVTFFFFAPTWCVISPVALAVVIVLKAIQYKPTAMGSYMYPDWANALGWMIVLCPLVFIPGWFIYHLLFKDNRGMCSPRPNWGPALDENKIGRYAKPITHAHPQAAYVVESEKKPYFNQPITNGLENKGYESDLSEPTTKVDKPALSKLRKKTGIAFINCKKALVKFDNNVEQAEKWLQEEAKKEGWAKATKLQNRKMAQGLVGLIYDKSHVTMVEVNCETDFVARTDKFKTFVTHLATVCHQHSKNINDTKSLLMKSEVGGVKSGTDNSSSIADLVAMEIGNIGENMQLRRALFYKATNDLQLGSYVYGPAGKPLWIKNVQLGKYAAVVQFSQIINGTKVIPGHSLSQQLGQHIVGMNPKTIGNYDDIALESSKDEEIETDENVSNNSSAENAEKYENEAQDSREGESDDEIENLPKEKEKDESRFLFQEYLMDPDTKVYEILTENNMKVMDFVRFEVGEELPEESEADDKVSASS</sequence>
<feature type="domain" description="Translation elongation factor EFTs/EF1B dimerisation" evidence="18">
    <location>
        <begin position="708"/>
        <end position="956"/>
    </location>
</feature>
<name>A0A8S3U5U0_MYTED</name>
<evidence type="ECO:0000256" key="4">
    <source>
        <dbReference type="ARBA" id="ARBA00022448"/>
    </source>
</evidence>
<feature type="transmembrane region" description="Helical" evidence="17">
    <location>
        <begin position="104"/>
        <end position="131"/>
    </location>
</feature>
<dbReference type="PANTHER" id="PTHR11616">
    <property type="entry name" value="SODIUM/CHLORIDE DEPENDENT TRANSPORTER"/>
    <property type="match status" value="1"/>
</dbReference>
<dbReference type="OrthoDB" id="6581954at2759"/>
<feature type="transmembrane region" description="Helical" evidence="17">
    <location>
        <begin position="543"/>
        <end position="564"/>
    </location>
</feature>
<comment type="subcellular location">
    <subcellularLocation>
        <location evidence="1">Membrane</location>
        <topology evidence="1">Multi-pass membrane protein</topology>
    </subcellularLocation>
    <subcellularLocation>
        <location evidence="11">Mitochondrion</location>
    </subcellularLocation>
</comment>
<dbReference type="EMBL" id="CAJPWZ010002580">
    <property type="protein sequence ID" value="CAG2241214.1"/>
    <property type="molecule type" value="Genomic_DNA"/>
</dbReference>
<evidence type="ECO:0000256" key="11">
    <source>
        <dbReference type="HAMAP-Rule" id="MF_03135"/>
    </source>
</evidence>
<evidence type="ECO:0000259" key="18">
    <source>
        <dbReference type="Pfam" id="PF00889"/>
    </source>
</evidence>
<evidence type="ECO:0000256" key="7">
    <source>
        <dbReference type="ARBA" id="ARBA00022917"/>
    </source>
</evidence>
<dbReference type="GO" id="GO:0005739">
    <property type="term" value="C:mitochondrion"/>
    <property type="evidence" value="ECO:0007669"/>
    <property type="project" value="UniProtKB-SubCell"/>
</dbReference>
<dbReference type="PANTHER" id="PTHR11616:SF321">
    <property type="entry name" value="SODIUM-DEPENDENT NUTRIENT AMINO ACID TRANSPORTER 1-RELATED"/>
    <property type="match status" value="1"/>
</dbReference>
<feature type="transmembrane region" description="Helical" evidence="17">
    <location>
        <begin position="30"/>
        <end position="49"/>
    </location>
</feature>
<feature type="binding site" evidence="12">
    <location>
        <position position="45"/>
    </location>
    <ligand>
        <name>Na(+)</name>
        <dbReference type="ChEBI" id="CHEBI:29101"/>
        <label>1</label>
    </ligand>
</feature>
<evidence type="ECO:0000256" key="6">
    <source>
        <dbReference type="ARBA" id="ARBA00022768"/>
    </source>
</evidence>
<gene>
    <name evidence="19" type="ORF">MEDL_53439</name>
</gene>
<comment type="similarity">
    <text evidence="2 11 14">Belongs to the EF-Ts family.</text>
</comment>
<organism evidence="19 20">
    <name type="scientific">Mytilus edulis</name>
    <name type="common">Blue mussel</name>
    <dbReference type="NCBI Taxonomy" id="6550"/>
    <lineage>
        <taxon>Eukaryota</taxon>
        <taxon>Metazoa</taxon>
        <taxon>Spiralia</taxon>
        <taxon>Lophotrochozoa</taxon>
        <taxon>Mollusca</taxon>
        <taxon>Bivalvia</taxon>
        <taxon>Autobranchia</taxon>
        <taxon>Pteriomorphia</taxon>
        <taxon>Mytilida</taxon>
        <taxon>Mytiloidea</taxon>
        <taxon>Mytilidae</taxon>
        <taxon>Mytilinae</taxon>
        <taxon>Mytilus</taxon>
    </lineage>
</organism>
<feature type="transmembrane region" description="Helical" evidence="17">
    <location>
        <begin position="379"/>
        <end position="399"/>
    </location>
</feature>
<evidence type="ECO:0000256" key="13">
    <source>
        <dbReference type="PIRSR" id="PIRSR600175-2"/>
    </source>
</evidence>
<dbReference type="InterPro" id="IPR036402">
    <property type="entry name" value="EF-Ts_dimer_sf"/>
</dbReference>
<dbReference type="PROSITE" id="PS01126">
    <property type="entry name" value="EF_TS_1"/>
    <property type="match status" value="1"/>
</dbReference>
<dbReference type="Gene3D" id="1.10.8.10">
    <property type="entry name" value="DNA helicase RuvA subunit, C-terminal domain"/>
    <property type="match status" value="1"/>
</dbReference>
<feature type="binding site" evidence="12">
    <location>
        <position position="326"/>
    </location>
    <ligand>
        <name>Na(+)</name>
        <dbReference type="ChEBI" id="CHEBI:29101"/>
        <label>1</label>
    </ligand>
</feature>
<keyword evidence="6 11" id="KW-0251">Elongation factor</keyword>
<comment type="caution">
    <text evidence="19">The sequence shown here is derived from an EMBL/GenBank/DDBJ whole genome shotgun (WGS) entry which is preliminary data.</text>
</comment>
<dbReference type="InterPro" id="IPR018101">
    <property type="entry name" value="Transl_elong_Ts_CS"/>
</dbReference>
<evidence type="ECO:0000256" key="15">
    <source>
        <dbReference type="RuleBase" id="RU003732"/>
    </source>
</evidence>
<feature type="binding site" evidence="12">
    <location>
        <position position="40"/>
    </location>
    <ligand>
        <name>Na(+)</name>
        <dbReference type="ChEBI" id="CHEBI:29101"/>
        <label>1</label>
    </ligand>
</feature>
<protein>
    <recommendedName>
        <fullName evidence="11">Elongation factor Ts, mitochondrial</fullName>
        <shortName evidence="11">EF-Ts</shortName>
        <shortName evidence="11">EF-TsMt</shortName>
    </recommendedName>
</protein>
<feature type="compositionally biased region" description="Basic and acidic residues" evidence="16">
    <location>
        <begin position="888"/>
        <end position="902"/>
    </location>
</feature>
<evidence type="ECO:0000256" key="1">
    <source>
        <dbReference type="ARBA" id="ARBA00004141"/>
    </source>
</evidence>
<dbReference type="InterPro" id="IPR037272">
    <property type="entry name" value="SNS_sf"/>
</dbReference>